<gene>
    <name evidence="2" type="ORF">LCGC14_0662070</name>
</gene>
<dbReference type="Pfam" id="PF01408">
    <property type="entry name" value="GFO_IDH_MocA"/>
    <property type="match status" value="1"/>
</dbReference>
<name>A0A0F9TEN7_9ZZZZ</name>
<protein>
    <recommendedName>
        <fullName evidence="1">Gfo/Idh/MocA-like oxidoreductase N-terminal domain-containing protein</fullName>
    </recommendedName>
</protein>
<feature type="domain" description="Gfo/Idh/MocA-like oxidoreductase N-terminal" evidence="1">
    <location>
        <begin position="6"/>
        <end position="124"/>
    </location>
</feature>
<dbReference type="InterPro" id="IPR036291">
    <property type="entry name" value="NAD(P)-bd_dom_sf"/>
</dbReference>
<evidence type="ECO:0000313" key="2">
    <source>
        <dbReference type="EMBL" id="KKN47511.1"/>
    </source>
</evidence>
<organism evidence="2">
    <name type="scientific">marine sediment metagenome</name>
    <dbReference type="NCBI Taxonomy" id="412755"/>
    <lineage>
        <taxon>unclassified sequences</taxon>
        <taxon>metagenomes</taxon>
        <taxon>ecological metagenomes</taxon>
    </lineage>
</organism>
<dbReference type="AlphaFoldDB" id="A0A0F9TEN7"/>
<dbReference type="EMBL" id="LAZR01001272">
    <property type="protein sequence ID" value="KKN47511.1"/>
    <property type="molecule type" value="Genomic_DNA"/>
</dbReference>
<dbReference type="InterPro" id="IPR000683">
    <property type="entry name" value="Gfo/Idh/MocA-like_OxRdtase_N"/>
</dbReference>
<sequence length="356" mass="39758">MNDKYKVVVIGMGKRGGHHATYFHANNRFELAGICDIDEVRLKEWDSKLDSPQIETDAAKLADSIKPDIFCFTTHPDLRLEMIKIGIESGAQLIAFEKPIALSSTEAIEIKKIIDKAGIKAVVSHQHRYGVHYQKVKEIIASGALGRVHTVYGTASGWMMHMLTHLIEYTRWFNNNEEAEWVMGQASGKGKFSDIHSSPDYIGGFVHYENGVRGILECGAGAPNVPEVDYWWRKARIGAQGTDGYAEVLTGGGWRAVTKEGASSGEGSMNYDLDMPPYIQEIADWLDDDGKVHQCNFESAYKGFEIMAGLIQSAIKGGQVALPLKNYMEELKELQNVMPDEKVLYSFPEMEKEYPK</sequence>
<dbReference type="GO" id="GO:0000166">
    <property type="term" value="F:nucleotide binding"/>
    <property type="evidence" value="ECO:0007669"/>
    <property type="project" value="InterPro"/>
</dbReference>
<comment type="caution">
    <text evidence="2">The sequence shown here is derived from an EMBL/GenBank/DDBJ whole genome shotgun (WGS) entry which is preliminary data.</text>
</comment>
<dbReference type="Gene3D" id="3.30.360.10">
    <property type="entry name" value="Dihydrodipicolinate Reductase, domain 2"/>
    <property type="match status" value="1"/>
</dbReference>
<dbReference type="SUPFAM" id="SSF55347">
    <property type="entry name" value="Glyceraldehyde-3-phosphate dehydrogenase-like, C-terminal domain"/>
    <property type="match status" value="1"/>
</dbReference>
<evidence type="ECO:0000259" key="1">
    <source>
        <dbReference type="Pfam" id="PF01408"/>
    </source>
</evidence>
<dbReference type="PANTHER" id="PTHR43377:SF1">
    <property type="entry name" value="BILIVERDIN REDUCTASE A"/>
    <property type="match status" value="1"/>
</dbReference>
<proteinExistence type="predicted"/>
<dbReference type="SUPFAM" id="SSF51735">
    <property type="entry name" value="NAD(P)-binding Rossmann-fold domains"/>
    <property type="match status" value="1"/>
</dbReference>
<dbReference type="PANTHER" id="PTHR43377">
    <property type="entry name" value="BILIVERDIN REDUCTASE A"/>
    <property type="match status" value="1"/>
</dbReference>
<dbReference type="Gene3D" id="3.40.50.720">
    <property type="entry name" value="NAD(P)-binding Rossmann-like Domain"/>
    <property type="match status" value="1"/>
</dbReference>
<reference evidence="2" key="1">
    <citation type="journal article" date="2015" name="Nature">
        <title>Complex archaea that bridge the gap between prokaryotes and eukaryotes.</title>
        <authorList>
            <person name="Spang A."/>
            <person name="Saw J.H."/>
            <person name="Jorgensen S.L."/>
            <person name="Zaremba-Niedzwiedzka K."/>
            <person name="Martijn J."/>
            <person name="Lind A.E."/>
            <person name="van Eijk R."/>
            <person name="Schleper C."/>
            <person name="Guy L."/>
            <person name="Ettema T.J."/>
        </authorList>
    </citation>
    <scope>NUCLEOTIDE SEQUENCE</scope>
</reference>
<dbReference type="InterPro" id="IPR051450">
    <property type="entry name" value="Gfo/Idh/MocA_Oxidoreductases"/>
</dbReference>
<accession>A0A0F9TEN7</accession>